<dbReference type="OrthoDB" id="3242181at2759"/>
<dbReference type="EMBL" id="KZ301974">
    <property type="protein sequence ID" value="PFH53372.1"/>
    <property type="molecule type" value="Genomic_DNA"/>
</dbReference>
<sequence length="439" mass="47537">MSTVSLPSYVAPMLPRAAPDYTVEPQDDELRLALADRLRQRPTGTFVKASRGGDVRLVLDAQDSAALPVYGAAGKVEGRLELAKTEGVTNVELKIEGRLHLREIAEGGTSSIKMSLGTALLWVRDPNASHSICPSFLNFVLNLPPTFTHEEKTYPLPPTFSVKLSGLPGFIATIEYHLSATINKPHAVPPLVPIVKSSLLGISIGTTTITTPFIYYPRTRPAAPIPVPLIPTTEGFVEAPEWRVCESAVVPKVAGVQEIRTRLYLPASRIFCVKQPIPFHLVLQSSAKSLAAFLPCVPYPTLMNTKQATRLQLMRQSTVDVRSGFTSTTKTDMWRVDCIGEGVFRLIADGTTTILFSGEVKIDSSVKVPGFRAAGLSVKDCVLLTVEPPDPHRSPFNHLRQIIPVRLTTDSADGAGVGAIPGIEVAVPTPPSDQDNWRA</sequence>
<reference evidence="1 2" key="1">
    <citation type="submission" date="2014-02" db="EMBL/GenBank/DDBJ databases">
        <title>Transposable element dynamics among asymbiotic and ectomycorrhizal Amanita fungi.</title>
        <authorList>
            <consortium name="DOE Joint Genome Institute"/>
            <person name="Hess J."/>
            <person name="Skrede I."/>
            <person name="Wolfe B."/>
            <person name="LaButti K."/>
            <person name="Ohm R.A."/>
            <person name="Grigoriev I.V."/>
            <person name="Pringle A."/>
        </authorList>
    </citation>
    <scope>NUCLEOTIDE SEQUENCE [LARGE SCALE GENOMIC DNA]</scope>
    <source>
        <strain evidence="1 2">SKay4041</strain>
    </source>
</reference>
<dbReference type="Proteomes" id="UP000242287">
    <property type="component" value="Unassembled WGS sequence"/>
</dbReference>
<evidence type="ECO:0000313" key="2">
    <source>
        <dbReference type="Proteomes" id="UP000242287"/>
    </source>
</evidence>
<name>A0A2A9NZK0_9AGAR</name>
<gene>
    <name evidence="1" type="ORF">AMATHDRAFT_55290</name>
</gene>
<accession>A0A2A9NZK0</accession>
<keyword evidence="2" id="KW-1185">Reference proteome</keyword>
<protein>
    <recommendedName>
        <fullName evidence="3">Arrestin-like N-terminal domain-containing protein</fullName>
    </recommendedName>
</protein>
<evidence type="ECO:0008006" key="3">
    <source>
        <dbReference type="Google" id="ProtNLM"/>
    </source>
</evidence>
<evidence type="ECO:0000313" key="1">
    <source>
        <dbReference type="EMBL" id="PFH53372.1"/>
    </source>
</evidence>
<dbReference type="AlphaFoldDB" id="A0A2A9NZK0"/>
<proteinExistence type="predicted"/>
<organism evidence="1 2">
    <name type="scientific">Amanita thiersii Skay4041</name>
    <dbReference type="NCBI Taxonomy" id="703135"/>
    <lineage>
        <taxon>Eukaryota</taxon>
        <taxon>Fungi</taxon>
        <taxon>Dikarya</taxon>
        <taxon>Basidiomycota</taxon>
        <taxon>Agaricomycotina</taxon>
        <taxon>Agaricomycetes</taxon>
        <taxon>Agaricomycetidae</taxon>
        <taxon>Agaricales</taxon>
        <taxon>Pluteineae</taxon>
        <taxon>Amanitaceae</taxon>
        <taxon>Amanita</taxon>
    </lineage>
</organism>